<organism evidence="1 2">
    <name type="scientific">Trema orientale</name>
    <name type="common">Charcoal tree</name>
    <name type="synonym">Celtis orientalis</name>
    <dbReference type="NCBI Taxonomy" id="63057"/>
    <lineage>
        <taxon>Eukaryota</taxon>
        <taxon>Viridiplantae</taxon>
        <taxon>Streptophyta</taxon>
        <taxon>Embryophyta</taxon>
        <taxon>Tracheophyta</taxon>
        <taxon>Spermatophyta</taxon>
        <taxon>Magnoliopsida</taxon>
        <taxon>eudicotyledons</taxon>
        <taxon>Gunneridae</taxon>
        <taxon>Pentapetalae</taxon>
        <taxon>rosids</taxon>
        <taxon>fabids</taxon>
        <taxon>Rosales</taxon>
        <taxon>Cannabaceae</taxon>
        <taxon>Trema</taxon>
    </lineage>
</organism>
<sequence length="103" mass="12263">MDEQQPLRGNKRRKLEVTSNSMVPEDVLLEMLVRLSDYKMRNPVWPRLQALVPSHFSFRTFHFSFKPSTTITATNDKSYYSRVVLIVRIHYCLIPLLFRDNDF</sequence>
<dbReference type="AlphaFoldDB" id="A0A2P5FV86"/>
<dbReference type="Proteomes" id="UP000237000">
    <property type="component" value="Unassembled WGS sequence"/>
</dbReference>
<dbReference type="EMBL" id="JXTC01000007">
    <property type="protein sequence ID" value="POO01699.1"/>
    <property type="molecule type" value="Genomic_DNA"/>
</dbReference>
<dbReference type="InParanoid" id="A0A2P5FV86"/>
<accession>A0A2P5FV86</accession>
<dbReference type="OrthoDB" id="10523043at2759"/>
<proteinExistence type="predicted"/>
<protein>
    <submittedName>
        <fullName evidence="1">Uncharacterized protein</fullName>
    </submittedName>
</protein>
<name>A0A2P5FV86_TREOI</name>
<evidence type="ECO:0000313" key="2">
    <source>
        <dbReference type="Proteomes" id="UP000237000"/>
    </source>
</evidence>
<comment type="caution">
    <text evidence="1">The sequence shown here is derived from an EMBL/GenBank/DDBJ whole genome shotgun (WGS) entry which is preliminary data.</text>
</comment>
<reference evidence="2" key="1">
    <citation type="submission" date="2016-06" db="EMBL/GenBank/DDBJ databases">
        <title>Parallel loss of symbiosis genes in relatives of nitrogen-fixing non-legume Parasponia.</title>
        <authorList>
            <person name="Van Velzen R."/>
            <person name="Holmer R."/>
            <person name="Bu F."/>
            <person name="Rutten L."/>
            <person name="Van Zeijl A."/>
            <person name="Liu W."/>
            <person name="Santuari L."/>
            <person name="Cao Q."/>
            <person name="Sharma T."/>
            <person name="Shen D."/>
            <person name="Roswanjaya Y."/>
            <person name="Wardhani T."/>
            <person name="Kalhor M.S."/>
            <person name="Jansen J."/>
            <person name="Van den Hoogen J."/>
            <person name="Gungor B."/>
            <person name="Hartog M."/>
            <person name="Hontelez J."/>
            <person name="Verver J."/>
            <person name="Yang W.-C."/>
            <person name="Schijlen E."/>
            <person name="Repin R."/>
            <person name="Schilthuizen M."/>
            <person name="Schranz E."/>
            <person name="Heidstra R."/>
            <person name="Miyata K."/>
            <person name="Fedorova E."/>
            <person name="Kohlen W."/>
            <person name="Bisseling T."/>
            <person name="Smit S."/>
            <person name="Geurts R."/>
        </authorList>
    </citation>
    <scope>NUCLEOTIDE SEQUENCE [LARGE SCALE GENOMIC DNA]</scope>
    <source>
        <strain evidence="2">cv. RG33-2</strain>
    </source>
</reference>
<gene>
    <name evidence="1" type="ORF">TorRG33x02_024760</name>
</gene>
<evidence type="ECO:0000313" key="1">
    <source>
        <dbReference type="EMBL" id="POO01699.1"/>
    </source>
</evidence>
<keyword evidence="2" id="KW-1185">Reference proteome</keyword>